<dbReference type="Pfam" id="PF03016">
    <property type="entry name" value="Exostosin_GT47"/>
    <property type="match status" value="1"/>
</dbReference>
<dbReference type="Proteomes" id="UP001515480">
    <property type="component" value="Unassembled WGS sequence"/>
</dbReference>
<evidence type="ECO:0000259" key="3">
    <source>
        <dbReference type="Pfam" id="PF03016"/>
    </source>
</evidence>
<reference evidence="4 5" key="1">
    <citation type="journal article" date="2024" name="Science">
        <title>Giant polyketide synthase enzymes in the biosynthesis of giant marine polyether toxins.</title>
        <authorList>
            <person name="Fallon T.R."/>
            <person name="Shende V.V."/>
            <person name="Wierzbicki I.H."/>
            <person name="Pendleton A.L."/>
            <person name="Watervoot N.F."/>
            <person name="Auber R.P."/>
            <person name="Gonzalez D.J."/>
            <person name="Wisecaver J.H."/>
            <person name="Moore B.S."/>
        </authorList>
    </citation>
    <scope>NUCLEOTIDE SEQUENCE [LARGE SCALE GENOMIC DNA]</scope>
    <source>
        <strain evidence="4 5">12B1</strain>
    </source>
</reference>
<keyword evidence="2" id="KW-0732">Signal</keyword>
<accession>A0AB34JZ73</accession>
<evidence type="ECO:0000313" key="4">
    <source>
        <dbReference type="EMBL" id="KAL1526242.1"/>
    </source>
</evidence>
<dbReference type="InterPro" id="IPR004263">
    <property type="entry name" value="Exostosin"/>
</dbReference>
<evidence type="ECO:0000256" key="2">
    <source>
        <dbReference type="SAM" id="SignalP"/>
    </source>
</evidence>
<comment type="caution">
    <text evidence="4">The sequence shown here is derived from an EMBL/GenBank/DDBJ whole genome shotgun (WGS) entry which is preliminary data.</text>
</comment>
<dbReference type="GO" id="GO:0016757">
    <property type="term" value="F:glycosyltransferase activity"/>
    <property type="evidence" value="ECO:0007669"/>
    <property type="project" value="InterPro"/>
</dbReference>
<comment type="similarity">
    <text evidence="1">Belongs to the glycosyltransferase 47 family.</text>
</comment>
<organism evidence="4 5">
    <name type="scientific">Prymnesium parvum</name>
    <name type="common">Toxic golden alga</name>
    <dbReference type="NCBI Taxonomy" id="97485"/>
    <lineage>
        <taxon>Eukaryota</taxon>
        <taxon>Haptista</taxon>
        <taxon>Haptophyta</taxon>
        <taxon>Prymnesiophyceae</taxon>
        <taxon>Prymnesiales</taxon>
        <taxon>Prymnesiaceae</taxon>
        <taxon>Prymnesium</taxon>
    </lineage>
</organism>
<gene>
    <name evidence="4" type="ORF">AB1Y20_014963</name>
</gene>
<sequence>MPPCLLQAGIALVRELTLAGTLAHLDEVIRECKTLVAAHEAISRSPSSVTMGRVSVIPKPRATCPPRVFENKDQLARIEADRQTNARRMDVFQLWARAQDFWRREGLLNQRCDATLSIYKGFEALTFEVLADINASFYFGSESRQFLPELLILASLVAHPCRLAGQPAGADSLLGSASTRQPHFFVIPVLWRAISLSSRPAAFRSTAVRLMDAVVQNVNFVHDPEHHVLLHTSTGAMSELFGAHSTLLIDPRIVVLHLEGEGGDLRPGKHRSGRRTVVVPYFVEHRQQVLDALRERQLLRRPLQWTGEEAYTTAPRNTRVFMRCSDSKTSKGTPFRRAVVRVFAGLPRCDVTMINRRFSSLSRAAAVDSFLSTSSKLFDSVFCLVPLGITATSRRLYEAIGAGCVPVILSDKYALPFVRNGNIDAKWSQAVLRHSQANLESLPARLEALTDNDADGMRAAGREVHRQVDYTNGLALRNVWNEISALGGHGHDITTARPPAQLRDSLFTSGRLILLACEFGDQTVDAPRDDSSAAEQCANALRVLRSSDHDSPIAVAIGGNPTPKTRAILRQGIAALDLTMKAGVGQSLGLATFGYWMIYRPSNCLKLIPEGHLTRRREQPMRRAICLIYFLSAHL</sequence>
<keyword evidence="5" id="KW-1185">Reference proteome</keyword>
<feature type="chain" id="PRO_5044289455" description="Exostosin GT47 domain-containing protein" evidence="2">
    <location>
        <begin position="20"/>
        <end position="635"/>
    </location>
</feature>
<protein>
    <recommendedName>
        <fullName evidence="3">Exostosin GT47 domain-containing protein</fullName>
    </recommendedName>
</protein>
<dbReference type="EMBL" id="JBGBPQ010000003">
    <property type="protein sequence ID" value="KAL1526242.1"/>
    <property type="molecule type" value="Genomic_DNA"/>
</dbReference>
<dbReference type="InterPro" id="IPR040911">
    <property type="entry name" value="Exostosin_GT47"/>
</dbReference>
<feature type="domain" description="Exostosin GT47" evidence="3">
    <location>
        <begin position="314"/>
        <end position="448"/>
    </location>
</feature>
<dbReference type="AlphaFoldDB" id="A0AB34JZ73"/>
<feature type="signal peptide" evidence="2">
    <location>
        <begin position="1"/>
        <end position="19"/>
    </location>
</feature>
<evidence type="ECO:0000256" key="1">
    <source>
        <dbReference type="ARBA" id="ARBA00010271"/>
    </source>
</evidence>
<evidence type="ECO:0000313" key="5">
    <source>
        <dbReference type="Proteomes" id="UP001515480"/>
    </source>
</evidence>
<dbReference type="PANTHER" id="PTHR11062">
    <property type="entry name" value="EXOSTOSIN HEPARAN SULFATE GLYCOSYLTRANSFERASE -RELATED"/>
    <property type="match status" value="1"/>
</dbReference>
<name>A0AB34JZ73_PRYPA</name>
<proteinExistence type="inferred from homology"/>